<dbReference type="PROSITE" id="PS00022">
    <property type="entry name" value="EGF_1"/>
    <property type="match status" value="8"/>
</dbReference>
<feature type="domain" description="EGF-like" evidence="17">
    <location>
        <begin position="449"/>
        <end position="485"/>
    </location>
</feature>
<keyword evidence="4 13" id="KW-0812">Transmembrane</keyword>
<accession>A0A9P0IZY3</accession>
<comment type="subcellular location">
    <subcellularLocation>
        <location evidence="1 13">Membrane</location>
        <topology evidence="1 13">Single-pass type I membrane protein</topology>
    </subcellularLocation>
</comment>
<keyword evidence="8 13" id="KW-0472">Membrane</keyword>
<dbReference type="GO" id="GO:0005509">
    <property type="term" value="F:calcium ion binding"/>
    <property type="evidence" value="ECO:0007669"/>
    <property type="project" value="InterPro"/>
</dbReference>
<dbReference type="CDD" id="cd00054">
    <property type="entry name" value="EGF_CA"/>
    <property type="match status" value="7"/>
</dbReference>
<feature type="disulfide bond" evidence="11">
    <location>
        <begin position="361"/>
        <end position="370"/>
    </location>
</feature>
<keyword evidence="10" id="KW-0325">Glycoprotein</keyword>
<dbReference type="InterPro" id="IPR049883">
    <property type="entry name" value="NOTCH1_EGF-like"/>
</dbReference>
<dbReference type="SMART" id="SM00179">
    <property type="entry name" value="EGF_CA"/>
    <property type="match status" value="7"/>
</dbReference>
<dbReference type="Gene3D" id="2.60.40.3510">
    <property type="match status" value="1"/>
</dbReference>
<feature type="compositionally biased region" description="Polar residues" evidence="14">
    <location>
        <begin position="794"/>
        <end position="804"/>
    </location>
</feature>
<feature type="domain" description="EGF-like" evidence="17">
    <location>
        <begin position="525"/>
        <end position="561"/>
    </location>
</feature>
<feature type="transmembrane region" description="Helical" evidence="15">
    <location>
        <begin position="590"/>
        <end position="617"/>
    </location>
</feature>
<dbReference type="GO" id="GO:0008587">
    <property type="term" value="P:imaginal disc-derived wing margin morphogenesis"/>
    <property type="evidence" value="ECO:0007669"/>
    <property type="project" value="UniProtKB-ARBA"/>
</dbReference>
<keyword evidence="6 13" id="KW-0677">Repeat</keyword>
<feature type="chain" id="PRO_5040138673" description="Delta-like protein" evidence="16">
    <location>
        <begin position="21"/>
        <end position="814"/>
    </location>
</feature>
<dbReference type="GO" id="GO:0005911">
    <property type="term" value="C:cell-cell junction"/>
    <property type="evidence" value="ECO:0007669"/>
    <property type="project" value="UniProtKB-ARBA"/>
</dbReference>
<feature type="domain" description="EGF-like" evidence="17">
    <location>
        <begin position="229"/>
        <end position="262"/>
    </location>
</feature>
<dbReference type="PROSITE" id="PS50026">
    <property type="entry name" value="EGF_3"/>
    <property type="match status" value="8"/>
</dbReference>
<evidence type="ECO:0000256" key="15">
    <source>
        <dbReference type="SAM" id="Phobius"/>
    </source>
</evidence>
<feature type="domain" description="EGF-like" evidence="17">
    <location>
        <begin position="411"/>
        <end position="447"/>
    </location>
</feature>
<dbReference type="FunFam" id="2.10.25.10:FF:000575">
    <property type="entry name" value="Crumbs, isoform C"/>
    <property type="match status" value="1"/>
</dbReference>
<dbReference type="GO" id="GO:0030718">
    <property type="term" value="P:germ-line stem cell population maintenance"/>
    <property type="evidence" value="ECO:0007669"/>
    <property type="project" value="UniProtKB-ARBA"/>
</dbReference>
<dbReference type="Pfam" id="PF07645">
    <property type="entry name" value="EGF_CA"/>
    <property type="match status" value="1"/>
</dbReference>
<evidence type="ECO:0000259" key="17">
    <source>
        <dbReference type="PROSITE" id="PS50026"/>
    </source>
</evidence>
<dbReference type="PANTHER" id="PTHR24033">
    <property type="entry name" value="EGF-LIKE DOMAIN-CONTAINING PROTEIN"/>
    <property type="match status" value="1"/>
</dbReference>
<dbReference type="Pfam" id="PF01414">
    <property type="entry name" value="DSL"/>
    <property type="match status" value="1"/>
</dbReference>
<dbReference type="PRINTS" id="PR00010">
    <property type="entry name" value="EGFBLOOD"/>
</dbReference>
<name>A0A9P0IZY3_9DIPT</name>
<dbReference type="Pfam" id="PF07657">
    <property type="entry name" value="MNNL"/>
    <property type="match status" value="1"/>
</dbReference>
<feature type="disulfide bond" evidence="11">
    <location>
        <begin position="323"/>
        <end position="332"/>
    </location>
</feature>
<dbReference type="SMART" id="SM00051">
    <property type="entry name" value="DSL"/>
    <property type="match status" value="1"/>
</dbReference>
<dbReference type="GO" id="GO:0046331">
    <property type="term" value="P:lateral inhibition"/>
    <property type="evidence" value="ECO:0007669"/>
    <property type="project" value="UniProtKB-ARBA"/>
</dbReference>
<feature type="domain" description="EGF-like" evidence="17">
    <location>
        <begin position="335"/>
        <end position="371"/>
    </location>
</feature>
<feature type="disulfide bond" evidence="11">
    <location>
        <begin position="551"/>
        <end position="560"/>
    </location>
</feature>
<dbReference type="GO" id="GO:0043208">
    <property type="term" value="F:glycosphingolipid binding"/>
    <property type="evidence" value="ECO:0007669"/>
    <property type="project" value="UniProtKB-ARBA"/>
</dbReference>
<dbReference type="InterPro" id="IPR001774">
    <property type="entry name" value="DSL"/>
</dbReference>
<dbReference type="PROSITE" id="PS00010">
    <property type="entry name" value="ASX_HYDROXYL"/>
    <property type="match status" value="3"/>
</dbReference>
<keyword evidence="9 11" id="KW-1015">Disulfide bond</keyword>
<dbReference type="AlphaFoldDB" id="A0A9P0IZY3"/>
<dbReference type="PROSITE" id="PS01186">
    <property type="entry name" value="EGF_2"/>
    <property type="match status" value="7"/>
</dbReference>
<evidence type="ECO:0000313" key="19">
    <source>
        <dbReference type="EMBL" id="CAH1719529.1"/>
    </source>
</evidence>
<protein>
    <recommendedName>
        <fullName evidence="13">Delta-like protein</fullName>
    </recommendedName>
</protein>
<evidence type="ECO:0000256" key="7">
    <source>
        <dbReference type="ARBA" id="ARBA00022989"/>
    </source>
</evidence>
<dbReference type="GO" id="GO:0009986">
    <property type="term" value="C:cell surface"/>
    <property type="evidence" value="ECO:0007669"/>
    <property type="project" value="UniProtKB-ARBA"/>
</dbReference>
<dbReference type="GO" id="GO:0050769">
    <property type="term" value="P:positive regulation of neurogenesis"/>
    <property type="evidence" value="ECO:0007669"/>
    <property type="project" value="UniProtKB-ARBA"/>
</dbReference>
<dbReference type="PROSITE" id="PS51051">
    <property type="entry name" value="DSL"/>
    <property type="match status" value="1"/>
</dbReference>
<evidence type="ECO:0000256" key="10">
    <source>
        <dbReference type="ARBA" id="ARBA00023180"/>
    </source>
</evidence>
<feature type="disulfide bond" evidence="11">
    <location>
        <begin position="513"/>
        <end position="522"/>
    </location>
</feature>
<dbReference type="EMBL" id="OU895878">
    <property type="protein sequence ID" value="CAH1719529.1"/>
    <property type="molecule type" value="Genomic_DNA"/>
</dbReference>
<evidence type="ECO:0000256" key="2">
    <source>
        <dbReference type="ARBA" id="ARBA00022473"/>
    </source>
</evidence>
<dbReference type="FunFam" id="2.10.25.10:FF:000520">
    <property type="entry name" value="Predicted protein"/>
    <property type="match status" value="1"/>
</dbReference>
<dbReference type="SUPFAM" id="SSF57196">
    <property type="entry name" value="EGF/Laminin"/>
    <property type="match status" value="1"/>
</dbReference>
<dbReference type="PROSITE" id="PS01187">
    <property type="entry name" value="EGF_CA"/>
    <property type="match status" value="1"/>
</dbReference>
<evidence type="ECO:0000256" key="16">
    <source>
        <dbReference type="SAM" id="SignalP"/>
    </source>
</evidence>
<dbReference type="Proteomes" id="UP001153620">
    <property type="component" value="Chromosome 2"/>
</dbReference>
<evidence type="ECO:0000256" key="11">
    <source>
        <dbReference type="PROSITE-ProRule" id="PRU00076"/>
    </source>
</evidence>
<keyword evidence="2 13" id="KW-0217">Developmental protein</keyword>
<dbReference type="GO" id="GO:0007411">
    <property type="term" value="P:axon guidance"/>
    <property type="evidence" value="ECO:0007669"/>
    <property type="project" value="UniProtKB-ARBA"/>
</dbReference>
<keyword evidence="5 13" id="KW-0732">Signal</keyword>
<keyword evidence="20" id="KW-1185">Reference proteome</keyword>
<dbReference type="InterPro" id="IPR051830">
    <property type="entry name" value="NOTCH_homolog"/>
</dbReference>
<feature type="disulfide bond" evidence="12">
    <location>
        <begin position="219"/>
        <end position="228"/>
    </location>
</feature>
<dbReference type="GO" id="GO:0036011">
    <property type="term" value="P:imaginal disc-derived leg segmentation"/>
    <property type="evidence" value="ECO:0007669"/>
    <property type="project" value="UniProtKB-ARBA"/>
</dbReference>
<feature type="disulfide bond" evidence="12">
    <location>
        <begin position="186"/>
        <end position="195"/>
    </location>
</feature>
<dbReference type="SMART" id="SM00181">
    <property type="entry name" value="EGF"/>
    <property type="match status" value="9"/>
</dbReference>
<dbReference type="InterPro" id="IPR000742">
    <property type="entry name" value="EGF"/>
</dbReference>
<keyword evidence="3 11" id="KW-0245">EGF-like domain</keyword>
<gene>
    <name evidence="19" type="ORF">CHIRRI_LOCUS6822</name>
</gene>
<dbReference type="GO" id="GO:0048056">
    <property type="term" value="P:R3/R4 cell differentiation"/>
    <property type="evidence" value="ECO:0007669"/>
    <property type="project" value="UniProtKB-ARBA"/>
</dbReference>
<dbReference type="FunFam" id="2.10.25.10:FF:000018">
    <property type="entry name" value="Delta-like 1"/>
    <property type="match status" value="1"/>
</dbReference>
<dbReference type="InterPro" id="IPR009030">
    <property type="entry name" value="Growth_fac_rcpt_cys_sf"/>
</dbReference>
<feature type="signal peptide" evidence="16">
    <location>
        <begin position="1"/>
        <end position="20"/>
    </location>
</feature>
<dbReference type="InterPro" id="IPR011651">
    <property type="entry name" value="Notch_ligand_N"/>
</dbReference>
<dbReference type="FunFam" id="2.10.25.10:FF:000255">
    <property type="entry name" value="Sushi, nidogen and EGF-like domains 1"/>
    <property type="match status" value="2"/>
</dbReference>
<dbReference type="GO" id="GO:0016330">
    <property type="term" value="P:second mitotic wave involved in compound eye morphogenesis"/>
    <property type="evidence" value="ECO:0007669"/>
    <property type="project" value="UniProtKB-ARBA"/>
</dbReference>
<dbReference type="GO" id="GO:0016318">
    <property type="term" value="P:ommatidial rotation"/>
    <property type="evidence" value="ECO:0007669"/>
    <property type="project" value="UniProtKB-ARBA"/>
</dbReference>
<dbReference type="Gene3D" id="2.10.25.10">
    <property type="entry name" value="Laminin"/>
    <property type="match status" value="8"/>
</dbReference>
<evidence type="ECO:0000256" key="6">
    <source>
        <dbReference type="ARBA" id="ARBA00022737"/>
    </source>
</evidence>
<feature type="domain" description="EGF-like" evidence="17">
    <location>
        <begin position="295"/>
        <end position="333"/>
    </location>
</feature>
<dbReference type="Pfam" id="PF21700">
    <property type="entry name" value="EGF_DL_JAG"/>
    <property type="match status" value="1"/>
</dbReference>
<dbReference type="GO" id="GO:0048018">
    <property type="term" value="F:receptor ligand activity"/>
    <property type="evidence" value="ECO:0007669"/>
    <property type="project" value="UniProtKB-ARBA"/>
</dbReference>
<dbReference type="GO" id="GO:0007219">
    <property type="term" value="P:Notch signaling pathway"/>
    <property type="evidence" value="ECO:0007669"/>
    <property type="project" value="InterPro"/>
</dbReference>
<dbReference type="Gene3D" id="2.10.25.140">
    <property type="match status" value="1"/>
</dbReference>
<feature type="region of interest" description="Disordered" evidence="14">
    <location>
        <begin position="793"/>
        <end position="814"/>
    </location>
</feature>
<feature type="disulfide bond" evidence="11">
    <location>
        <begin position="252"/>
        <end position="261"/>
    </location>
</feature>
<feature type="disulfide bond" evidence="11">
    <location>
        <begin position="475"/>
        <end position="484"/>
    </location>
</feature>
<reference evidence="19" key="2">
    <citation type="submission" date="2022-10" db="EMBL/GenBank/DDBJ databases">
        <authorList>
            <consortium name="ENA_rothamsted_submissions"/>
            <consortium name="culmorum"/>
            <person name="King R."/>
        </authorList>
    </citation>
    <scope>NUCLEOTIDE SEQUENCE</scope>
</reference>
<evidence type="ECO:0000313" key="20">
    <source>
        <dbReference type="Proteomes" id="UP001153620"/>
    </source>
</evidence>
<evidence type="ECO:0000256" key="13">
    <source>
        <dbReference type="RuleBase" id="RU280815"/>
    </source>
</evidence>
<feature type="disulfide bond" evidence="12">
    <location>
        <begin position="199"/>
        <end position="211"/>
    </location>
</feature>
<dbReference type="GO" id="GO:0040008">
    <property type="term" value="P:regulation of growth"/>
    <property type="evidence" value="ECO:0007669"/>
    <property type="project" value="UniProtKB-ARBA"/>
</dbReference>
<evidence type="ECO:0000259" key="18">
    <source>
        <dbReference type="PROSITE" id="PS51051"/>
    </source>
</evidence>
<reference evidence="19" key="1">
    <citation type="submission" date="2022-01" db="EMBL/GenBank/DDBJ databases">
        <authorList>
            <person name="King R."/>
        </authorList>
    </citation>
    <scope>NUCLEOTIDE SEQUENCE</scope>
</reference>
<dbReference type="Pfam" id="PF00008">
    <property type="entry name" value="EGF"/>
    <property type="match status" value="5"/>
</dbReference>
<dbReference type="GO" id="GO:0045179">
    <property type="term" value="C:apical cortex"/>
    <property type="evidence" value="ECO:0007669"/>
    <property type="project" value="UniProtKB-ARBA"/>
</dbReference>
<dbReference type="PANTHER" id="PTHR24033:SF232">
    <property type="entry name" value="LAMININ SUBUNIT GAMMA-2-RELATED"/>
    <property type="match status" value="1"/>
</dbReference>
<evidence type="ECO:0000256" key="8">
    <source>
        <dbReference type="ARBA" id="ARBA00023136"/>
    </source>
</evidence>
<sequence>MNWISFFICIFLTFSQITCSGLFELKLKSFRNDKGVNSLNRCCSEKQSINGLCLGSCKTRFRVCLKQYQAEVDTTSSCTFGSAATIILGDNTFNLTQSSIALKSQLQKDSRINPIRFPFEFTWPGAFTLIVEAYHDSSNDSESRSTTESLISRFSIQGELSVAANWTQYSSKQLTKEIEFEYRVTCESNYYGAGCETLCRERDDNFGHYACTASGQRMCLSGWHGNYCDKPRCSVGCNLEHGHCEKPNECICKAGWKGPNCDECEVYPGCVHGYCVKKWDCICKEGWGGLFCNQDLNFCTNHKPCHNGGTCTNTGQGSYTCKCPPGYTGVDCEVKIKDCTANPCLNNATCLDTIDGYKCECNYGWTGKHCETQTVTCASKPCLFGGICHDSNKGAGCDCPTGYSGKFCETHVQNCSPNPCQNKGECIAVKDHYQCQCAKGFRGLNCEENIDDCHGNPCKNGGTCIDGINQYQCKCVSGYTGENCEKRVDFCLTKPCANGGSCIKVNNGFQCICRNGFTGNDCSQDIDECLSSPCKNGATCINRVNSYECQCIDGFQGVNCDEAVSSQLVHQASTSTYQEAQIGRSENLTFIQIILIAFLSIAVPFVAVCGITVIVCMKRKRKREQEKDDAEARKQNEQNASHITHLHQHHHNSIIAIKRTSNSSNALENSTHHMIKNTWDKSVNNMNMSNSVSMDDGCMLNTNNSMYGAMSNFNDNNNASSAGINTSQLLSSTDGYQSQIVPQQTLQRAKSQKQLNTDPAVVNRASLIMHRQQHPAKEITLDKRISSMLGEASWSGNSAASTSRQMDRCSPPHI</sequence>
<proteinExistence type="predicted"/>
<dbReference type="GO" id="GO:0120035">
    <property type="term" value="P:regulation of plasma membrane bounded cell projection organization"/>
    <property type="evidence" value="ECO:0007669"/>
    <property type="project" value="UniProtKB-ARBA"/>
</dbReference>
<comment type="function">
    <text evidence="13">Putative Notch ligand involved in the mediation of Notch signaling.</text>
</comment>
<dbReference type="InterPro" id="IPR018097">
    <property type="entry name" value="EGF_Ca-bd_CS"/>
</dbReference>
<feature type="domain" description="EGF-like" evidence="17">
    <location>
        <begin position="373"/>
        <end position="409"/>
    </location>
</feature>
<dbReference type="SUPFAM" id="SSF57184">
    <property type="entry name" value="Growth factor receptor domain"/>
    <property type="match status" value="2"/>
</dbReference>
<dbReference type="FunFam" id="2.10.25.10:FF:000064">
    <property type="entry name" value="Delta-like protein"/>
    <property type="match status" value="1"/>
</dbReference>
<evidence type="ECO:0000256" key="4">
    <source>
        <dbReference type="ARBA" id="ARBA00022692"/>
    </source>
</evidence>
<feature type="domain" description="DSL" evidence="18">
    <location>
        <begin position="184"/>
        <end position="228"/>
    </location>
</feature>
<dbReference type="GO" id="GO:0048100">
    <property type="term" value="P:wing disc anterior/posterior pattern formation"/>
    <property type="evidence" value="ECO:0007669"/>
    <property type="project" value="UniProtKB-ARBA"/>
</dbReference>
<evidence type="ECO:0000256" key="1">
    <source>
        <dbReference type="ARBA" id="ARBA00004479"/>
    </source>
</evidence>
<dbReference type="InterPro" id="IPR001881">
    <property type="entry name" value="EGF-like_Ca-bd_dom"/>
</dbReference>
<evidence type="ECO:0000256" key="14">
    <source>
        <dbReference type="SAM" id="MobiDB-lite"/>
    </source>
</evidence>
<dbReference type="FunFam" id="2.10.25.10:FF:000066">
    <property type="entry name" value="FAT atypical cadherin 4"/>
    <property type="match status" value="1"/>
</dbReference>
<feature type="disulfide bond" evidence="11">
    <location>
        <begin position="399"/>
        <end position="408"/>
    </location>
</feature>
<evidence type="ECO:0000256" key="5">
    <source>
        <dbReference type="ARBA" id="ARBA00022729"/>
    </source>
</evidence>
<evidence type="ECO:0000256" key="3">
    <source>
        <dbReference type="ARBA" id="ARBA00022536"/>
    </source>
</evidence>
<dbReference type="InterPro" id="IPR000152">
    <property type="entry name" value="EGF-type_Asp/Asn_hydroxyl_site"/>
</dbReference>
<feature type="disulfide bond" evidence="11">
    <location>
        <begin position="437"/>
        <end position="446"/>
    </location>
</feature>
<keyword evidence="7 13" id="KW-1133">Transmembrane helix</keyword>
<dbReference type="GO" id="GO:0035214">
    <property type="term" value="P:eye-antennal disc development"/>
    <property type="evidence" value="ECO:0007669"/>
    <property type="project" value="UniProtKB-ARBA"/>
</dbReference>
<comment type="caution">
    <text evidence="11">Lacks conserved residue(s) required for the propagation of feature annotation.</text>
</comment>
<evidence type="ECO:0000256" key="9">
    <source>
        <dbReference type="ARBA" id="ARBA00023157"/>
    </source>
</evidence>
<feature type="domain" description="EGF-like" evidence="17">
    <location>
        <begin position="487"/>
        <end position="523"/>
    </location>
</feature>
<evidence type="ECO:0000256" key="12">
    <source>
        <dbReference type="PROSITE-ProRule" id="PRU00377"/>
    </source>
</evidence>
<dbReference type="FunFam" id="2.10.25.140:FF:000001">
    <property type="entry name" value="Delta-like protein"/>
    <property type="match status" value="1"/>
</dbReference>
<dbReference type="GO" id="GO:0042063">
    <property type="term" value="P:gliogenesis"/>
    <property type="evidence" value="ECO:0007669"/>
    <property type="project" value="UniProtKB-ARBA"/>
</dbReference>
<dbReference type="GO" id="GO:0016020">
    <property type="term" value="C:membrane"/>
    <property type="evidence" value="ECO:0007669"/>
    <property type="project" value="UniProtKB-SubCell"/>
</dbReference>
<dbReference type="FunFam" id="2.10.25.10:FF:000012">
    <property type="entry name" value="Delta-like protein"/>
    <property type="match status" value="1"/>
</dbReference>
<organism evidence="19 20">
    <name type="scientific">Chironomus riparius</name>
    <dbReference type="NCBI Taxonomy" id="315576"/>
    <lineage>
        <taxon>Eukaryota</taxon>
        <taxon>Metazoa</taxon>
        <taxon>Ecdysozoa</taxon>
        <taxon>Arthropoda</taxon>
        <taxon>Hexapoda</taxon>
        <taxon>Insecta</taxon>
        <taxon>Pterygota</taxon>
        <taxon>Neoptera</taxon>
        <taxon>Endopterygota</taxon>
        <taxon>Diptera</taxon>
        <taxon>Nematocera</taxon>
        <taxon>Chironomoidea</taxon>
        <taxon>Chironomidae</taxon>
        <taxon>Chironominae</taxon>
        <taxon>Chironomus</taxon>
    </lineage>
</organism>